<dbReference type="EMBL" id="CP001616">
    <property type="protein sequence ID" value="ACQ93769.1"/>
    <property type="molecule type" value="Genomic_DNA"/>
</dbReference>
<name>C4L8C3_TOLAT</name>
<evidence type="ECO:0000313" key="1">
    <source>
        <dbReference type="EMBL" id="ACQ93769.1"/>
    </source>
</evidence>
<reference evidence="1 2" key="2">
    <citation type="journal article" date="2011" name="Stand. Genomic Sci.">
        <title>Complete genome sequence of Tolumonas auensis type strain (TA 4).</title>
        <authorList>
            <person name="Chertkov O."/>
            <person name="Copeland A."/>
            <person name="Lucas S."/>
            <person name="Lapidus A."/>
            <person name="Berry K.W."/>
            <person name="Detter J.C."/>
            <person name="Del Rio T.G."/>
            <person name="Hammon N."/>
            <person name="Dalin E."/>
            <person name="Tice H."/>
            <person name="Pitluck S."/>
            <person name="Richardson P."/>
            <person name="Bruce D."/>
            <person name="Goodwin L."/>
            <person name="Han C."/>
            <person name="Tapia R."/>
            <person name="Saunders E."/>
            <person name="Schmutz J."/>
            <person name="Brettin T."/>
            <person name="Larimer F."/>
            <person name="Land M."/>
            <person name="Hauser L."/>
            <person name="Spring S."/>
            <person name="Rohde M."/>
            <person name="Kyrpides N.C."/>
            <person name="Ivanova N."/>
            <person name="Goker M."/>
            <person name="Beller H.R."/>
            <person name="Klenk H.P."/>
            <person name="Woyke T."/>
        </authorList>
    </citation>
    <scope>NUCLEOTIDE SEQUENCE [LARGE SCALE GENOMIC DNA]</scope>
    <source>
        <strain evidence="2">DSM 9187 / TA4</strain>
    </source>
</reference>
<protein>
    <submittedName>
        <fullName evidence="1">Uncharacterized protein</fullName>
    </submittedName>
</protein>
<dbReference type="HOGENOM" id="CLU_2604986_0_0_6"/>
<accession>C4L8C3</accession>
<dbReference type="AlphaFoldDB" id="C4L8C3"/>
<reference evidence="2" key="1">
    <citation type="submission" date="2009-05" db="EMBL/GenBank/DDBJ databases">
        <title>Complete sequence of Tolumonas auensis DSM 9187.</title>
        <authorList>
            <consortium name="US DOE Joint Genome Institute"/>
            <person name="Lucas S."/>
            <person name="Copeland A."/>
            <person name="Lapidus A."/>
            <person name="Glavina del Rio T."/>
            <person name="Tice H."/>
            <person name="Bruce D."/>
            <person name="Goodwin L."/>
            <person name="Pitluck S."/>
            <person name="Chertkov O."/>
            <person name="Brettin T."/>
            <person name="Detter J.C."/>
            <person name="Han C."/>
            <person name="Larimer F."/>
            <person name="Land M."/>
            <person name="Hauser L."/>
            <person name="Kyrpides N."/>
            <person name="Mikhailova N."/>
            <person name="Spring S."/>
            <person name="Beller H."/>
        </authorList>
    </citation>
    <scope>NUCLEOTIDE SEQUENCE [LARGE SCALE GENOMIC DNA]</scope>
    <source>
        <strain evidence="2">DSM 9187 / TA4</strain>
    </source>
</reference>
<dbReference type="OrthoDB" id="9866239at2"/>
<sequence>MQSRQLYIFIGGPLDGQALSIPTEQDTVDVQDENKAAKRIQYRKRLLDVNGKQFSVFAIADVSEQQIEKVKTRWQAYFQ</sequence>
<proteinExistence type="predicted"/>
<evidence type="ECO:0000313" key="2">
    <source>
        <dbReference type="Proteomes" id="UP000009073"/>
    </source>
</evidence>
<keyword evidence="2" id="KW-1185">Reference proteome</keyword>
<dbReference type="Proteomes" id="UP000009073">
    <property type="component" value="Chromosome"/>
</dbReference>
<gene>
    <name evidence="1" type="ordered locus">Tola_2170</name>
</gene>
<dbReference type="KEGG" id="tau:Tola_2170"/>
<organism evidence="1 2">
    <name type="scientific">Tolumonas auensis (strain DSM 9187 / NBRC 110442 / TA 4)</name>
    <dbReference type="NCBI Taxonomy" id="595494"/>
    <lineage>
        <taxon>Bacteria</taxon>
        <taxon>Pseudomonadati</taxon>
        <taxon>Pseudomonadota</taxon>
        <taxon>Gammaproteobacteria</taxon>
        <taxon>Aeromonadales</taxon>
        <taxon>Aeromonadaceae</taxon>
        <taxon>Tolumonas</taxon>
    </lineage>
</organism>
<dbReference type="RefSeq" id="WP_015879237.1">
    <property type="nucleotide sequence ID" value="NC_012691.1"/>
</dbReference>